<dbReference type="AlphaFoldDB" id="A0A0D0ACF2"/>
<protein>
    <recommendedName>
        <fullName evidence="2">CxC1-like cysteine cluster associated with KDZ transposases domain-containing protein</fullName>
    </recommendedName>
</protein>
<evidence type="ECO:0000259" key="2">
    <source>
        <dbReference type="Pfam" id="PF18802"/>
    </source>
</evidence>
<feature type="domain" description="CxC1-like cysteine cluster associated with KDZ transposases" evidence="2">
    <location>
        <begin position="165"/>
        <end position="247"/>
    </location>
</feature>
<name>A0A0D0ACF2_9AGAM</name>
<evidence type="ECO:0000313" key="4">
    <source>
        <dbReference type="Proteomes" id="UP000054018"/>
    </source>
</evidence>
<dbReference type="STRING" id="765257.A0A0D0ACF2"/>
<feature type="region of interest" description="Disordered" evidence="1">
    <location>
        <begin position="1"/>
        <end position="96"/>
    </location>
</feature>
<gene>
    <name evidence="3" type="ORF">PISMIDRAFT_6532</name>
</gene>
<proteinExistence type="predicted"/>
<sequence length="396" mass="43525">MASRPGTRAGLSSTTTGLGQHFSSPHKARDKQKTQTHVSIPGRNNKRQRLLKQLEDLLNPMQQAKSGTAHDPAATTNPESDTAGGDDVPSESLGIVDGPEFEVSDDYYDVLETSTPTPTVKKSSPSSLFQNWKVVIPTLVETFLSYLTRTMGKPISTPPSTMSHCMQACKTKTSVVVCLYFDHFCSIPVYSCKCASPPQVLLHHRLFPTSPSQPRVAVSVELLAFYRSLFERSCDAVNALASALNSHYIRRGFRVSGRDGKSVQDPFRRSLGHAIQWFDVLQVEVERRIESILTRCCDRISHARISASTETLGMPEYVDQQTVRMQSPGTCAPLLMQRCPACFGGSVFGRPLAGGGNIHVATDGNFHHRHRHLAGDCPTFYDPVYFISKAQVDAVG</sequence>
<dbReference type="PANTHER" id="PTHR33096:SF1">
    <property type="entry name" value="CXC1-LIKE CYSTEINE CLUSTER ASSOCIATED WITH KDZ TRANSPOSASES DOMAIN-CONTAINING PROTEIN"/>
    <property type="match status" value="1"/>
</dbReference>
<reference evidence="4" key="2">
    <citation type="submission" date="2015-01" db="EMBL/GenBank/DDBJ databases">
        <title>Evolutionary Origins and Diversification of the Mycorrhizal Mutualists.</title>
        <authorList>
            <consortium name="DOE Joint Genome Institute"/>
            <consortium name="Mycorrhizal Genomics Consortium"/>
            <person name="Kohler A."/>
            <person name="Kuo A."/>
            <person name="Nagy L.G."/>
            <person name="Floudas D."/>
            <person name="Copeland A."/>
            <person name="Barry K.W."/>
            <person name="Cichocki N."/>
            <person name="Veneault-Fourrey C."/>
            <person name="LaButti K."/>
            <person name="Lindquist E.A."/>
            <person name="Lipzen A."/>
            <person name="Lundell T."/>
            <person name="Morin E."/>
            <person name="Murat C."/>
            <person name="Riley R."/>
            <person name="Ohm R."/>
            <person name="Sun H."/>
            <person name="Tunlid A."/>
            <person name="Henrissat B."/>
            <person name="Grigoriev I.V."/>
            <person name="Hibbett D.S."/>
            <person name="Martin F."/>
        </authorList>
    </citation>
    <scope>NUCLEOTIDE SEQUENCE [LARGE SCALE GENOMIC DNA]</scope>
    <source>
        <strain evidence="4">441</strain>
    </source>
</reference>
<dbReference type="Proteomes" id="UP000054018">
    <property type="component" value="Unassembled WGS sequence"/>
</dbReference>
<reference evidence="3 4" key="1">
    <citation type="submission" date="2014-04" db="EMBL/GenBank/DDBJ databases">
        <authorList>
            <consortium name="DOE Joint Genome Institute"/>
            <person name="Kuo A."/>
            <person name="Kohler A."/>
            <person name="Costa M.D."/>
            <person name="Nagy L.G."/>
            <person name="Floudas D."/>
            <person name="Copeland A."/>
            <person name="Barry K.W."/>
            <person name="Cichocki N."/>
            <person name="Veneault-Fourrey C."/>
            <person name="LaButti K."/>
            <person name="Lindquist E.A."/>
            <person name="Lipzen A."/>
            <person name="Lundell T."/>
            <person name="Morin E."/>
            <person name="Murat C."/>
            <person name="Sun H."/>
            <person name="Tunlid A."/>
            <person name="Henrissat B."/>
            <person name="Grigoriev I.V."/>
            <person name="Hibbett D.S."/>
            <person name="Martin F."/>
            <person name="Nordberg H.P."/>
            <person name="Cantor M.N."/>
            <person name="Hua S.X."/>
        </authorList>
    </citation>
    <scope>NUCLEOTIDE SEQUENCE [LARGE SCALE GENOMIC DNA]</scope>
    <source>
        <strain evidence="3 4">441</strain>
    </source>
</reference>
<dbReference type="InterPro" id="IPR041320">
    <property type="entry name" value="CxC1"/>
</dbReference>
<dbReference type="HOGENOM" id="CLU_719743_0_0_1"/>
<evidence type="ECO:0000313" key="3">
    <source>
        <dbReference type="EMBL" id="KIK29763.1"/>
    </source>
</evidence>
<dbReference type="OrthoDB" id="2691413at2759"/>
<evidence type="ECO:0000256" key="1">
    <source>
        <dbReference type="SAM" id="MobiDB-lite"/>
    </source>
</evidence>
<keyword evidence="4" id="KW-1185">Reference proteome</keyword>
<accession>A0A0D0ACF2</accession>
<dbReference type="PANTHER" id="PTHR33096">
    <property type="entry name" value="CXC2 DOMAIN-CONTAINING PROTEIN"/>
    <property type="match status" value="1"/>
</dbReference>
<dbReference type="Pfam" id="PF18802">
    <property type="entry name" value="CxC1"/>
    <property type="match status" value="1"/>
</dbReference>
<organism evidence="3 4">
    <name type="scientific">Pisolithus microcarpus 441</name>
    <dbReference type="NCBI Taxonomy" id="765257"/>
    <lineage>
        <taxon>Eukaryota</taxon>
        <taxon>Fungi</taxon>
        <taxon>Dikarya</taxon>
        <taxon>Basidiomycota</taxon>
        <taxon>Agaricomycotina</taxon>
        <taxon>Agaricomycetes</taxon>
        <taxon>Agaricomycetidae</taxon>
        <taxon>Boletales</taxon>
        <taxon>Sclerodermatineae</taxon>
        <taxon>Pisolithaceae</taxon>
        <taxon>Pisolithus</taxon>
    </lineage>
</organism>
<feature type="compositionally biased region" description="Polar residues" evidence="1">
    <location>
        <begin position="10"/>
        <end position="23"/>
    </location>
</feature>
<dbReference type="EMBL" id="KN833688">
    <property type="protein sequence ID" value="KIK29763.1"/>
    <property type="molecule type" value="Genomic_DNA"/>
</dbReference>